<gene>
    <name evidence="8" type="primary">tilS</name>
    <name evidence="10" type="ORF">EDD79_10822</name>
</gene>
<evidence type="ECO:0000256" key="8">
    <source>
        <dbReference type="HAMAP-Rule" id="MF_01161"/>
    </source>
</evidence>
<dbReference type="AlphaFoldDB" id="A0A4R2SXY9"/>
<feature type="domain" description="Lysidine-tRNA(Ile) synthetase C-terminal" evidence="9">
    <location>
        <begin position="385"/>
        <end position="457"/>
    </location>
</feature>
<proteinExistence type="inferred from homology"/>
<dbReference type="EC" id="6.3.4.19" evidence="8"/>
<dbReference type="GO" id="GO:0005737">
    <property type="term" value="C:cytoplasm"/>
    <property type="evidence" value="ECO:0007669"/>
    <property type="project" value="UniProtKB-SubCell"/>
</dbReference>
<comment type="function">
    <text evidence="8">Ligates lysine onto the cytidine present at position 34 of the AUA codon-specific tRNA(Ile) that contains the anticodon CAU, in an ATP-dependent manner. Cytidine is converted to lysidine, thus changing the amino acid specificity of the tRNA from methionine to isoleucine.</text>
</comment>
<dbReference type="GO" id="GO:0006400">
    <property type="term" value="P:tRNA modification"/>
    <property type="evidence" value="ECO:0007669"/>
    <property type="project" value="UniProtKB-UniRule"/>
</dbReference>
<dbReference type="Gene3D" id="3.40.50.620">
    <property type="entry name" value="HUPs"/>
    <property type="match status" value="1"/>
</dbReference>
<dbReference type="EMBL" id="SLYC01000082">
    <property type="protein sequence ID" value="TCP93334.1"/>
    <property type="molecule type" value="Genomic_DNA"/>
</dbReference>
<keyword evidence="4 8" id="KW-0819">tRNA processing</keyword>
<dbReference type="Pfam" id="PF11734">
    <property type="entry name" value="TilS_C"/>
    <property type="match status" value="1"/>
</dbReference>
<evidence type="ECO:0000256" key="2">
    <source>
        <dbReference type="ARBA" id="ARBA00022490"/>
    </source>
</evidence>
<comment type="catalytic activity">
    <reaction evidence="7 8">
        <text>cytidine(34) in tRNA(Ile2) + L-lysine + ATP = lysidine(34) in tRNA(Ile2) + AMP + diphosphate + H(+)</text>
        <dbReference type="Rhea" id="RHEA:43744"/>
        <dbReference type="Rhea" id="RHEA-COMP:10625"/>
        <dbReference type="Rhea" id="RHEA-COMP:10670"/>
        <dbReference type="ChEBI" id="CHEBI:15378"/>
        <dbReference type="ChEBI" id="CHEBI:30616"/>
        <dbReference type="ChEBI" id="CHEBI:32551"/>
        <dbReference type="ChEBI" id="CHEBI:33019"/>
        <dbReference type="ChEBI" id="CHEBI:82748"/>
        <dbReference type="ChEBI" id="CHEBI:83665"/>
        <dbReference type="ChEBI" id="CHEBI:456215"/>
        <dbReference type="EC" id="6.3.4.19"/>
    </reaction>
</comment>
<name>A0A4R2SXY9_9FIRM</name>
<evidence type="ECO:0000259" key="9">
    <source>
        <dbReference type="SMART" id="SM00977"/>
    </source>
</evidence>
<dbReference type="Gene3D" id="1.20.59.20">
    <property type="match status" value="1"/>
</dbReference>
<accession>A0A4R2SXY9</accession>
<organism evidence="10 11">
    <name type="scientific">Serpentinicella alkaliphila</name>
    <dbReference type="NCBI Taxonomy" id="1734049"/>
    <lineage>
        <taxon>Bacteria</taxon>
        <taxon>Bacillati</taxon>
        <taxon>Bacillota</taxon>
        <taxon>Clostridia</taxon>
        <taxon>Peptostreptococcales</taxon>
        <taxon>Natronincolaceae</taxon>
        <taxon>Serpentinicella</taxon>
    </lineage>
</organism>
<comment type="domain">
    <text evidence="8">The N-terminal region contains the highly conserved SGGXDS motif, predicted to be a P-loop motif involved in ATP binding.</text>
</comment>
<dbReference type="GO" id="GO:0005524">
    <property type="term" value="F:ATP binding"/>
    <property type="evidence" value="ECO:0007669"/>
    <property type="project" value="UniProtKB-UniRule"/>
</dbReference>
<evidence type="ECO:0000256" key="7">
    <source>
        <dbReference type="ARBA" id="ARBA00048539"/>
    </source>
</evidence>
<dbReference type="PANTHER" id="PTHR43033">
    <property type="entry name" value="TRNA(ILE)-LYSIDINE SYNTHASE-RELATED"/>
    <property type="match status" value="1"/>
</dbReference>
<dbReference type="InterPro" id="IPR012795">
    <property type="entry name" value="tRNA_Ile_lys_synt_N"/>
</dbReference>
<dbReference type="SUPFAM" id="SSF56037">
    <property type="entry name" value="PheT/TilS domain"/>
    <property type="match status" value="1"/>
</dbReference>
<reference evidence="10 11" key="1">
    <citation type="submission" date="2019-03" db="EMBL/GenBank/DDBJ databases">
        <title>Genomic Encyclopedia of Type Strains, Phase IV (KMG-IV): sequencing the most valuable type-strain genomes for metagenomic binning, comparative biology and taxonomic classification.</title>
        <authorList>
            <person name="Goeker M."/>
        </authorList>
    </citation>
    <scope>NUCLEOTIDE SEQUENCE [LARGE SCALE GENOMIC DNA]</scope>
    <source>
        <strain evidence="10 11">DSM 100013</strain>
    </source>
</reference>
<keyword evidence="5 8" id="KW-0547">Nucleotide-binding</keyword>
<dbReference type="NCBIfam" id="TIGR02433">
    <property type="entry name" value="lysidine_TilS_C"/>
    <property type="match status" value="1"/>
</dbReference>
<dbReference type="Proteomes" id="UP000295504">
    <property type="component" value="Unassembled WGS sequence"/>
</dbReference>
<evidence type="ECO:0000256" key="5">
    <source>
        <dbReference type="ARBA" id="ARBA00022741"/>
    </source>
</evidence>
<dbReference type="InterPro" id="IPR014729">
    <property type="entry name" value="Rossmann-like_a/b/a_fold"/>
</dbReference>
<keyword evidence="2 8" id="KW-0963">Cytoplasm</keyword>
<dbReference type="InterPro" id="IPR020825">
    <property type="entry name" value="Phe-tRNA_synthase-like_B3/B4"/>
</dbReference>
<comment type="subcellular location">
    <subcellularLocation>
        <location evidence="1 8">Cytoplasm</location>
    </subcellularLocation>
</comment>
<comment type="caution">
    <text evidence="10">The sequence shown here is derived from an EMBL/GenBank/DDBJ whole genome shotgun (WGS) entry which is preliminary data.</text>
</comment>
<dbReference type="InterPro" id="IPR012094">
    <property type="entry name" value="tRNA_Ile_lys_synt"/>
</dbReference>
<dbReference type="InterPro" id="IPR011063">
    <property type="entry name" value="TilS/TtcA_N"/>
</dbReference>
<evidence type="ECO:0000313" key="10">
    <source>
        <dbReference type="EMBL" id="TCP93334.1"/>
    </source>
</evidence>
<dbReference type="SUPFAM" id="SSF52402">
    <property type="entry name" value="Adenine nucleotide alpha hydrolases-like"/>
    <property type="match status" value="1"/>
</dbReference>
<keyword evidence="3 8" id="KW-0436">Ligase</keyword>
<dbReference type="SUPFAM" id="SSF82829">
    <property type="entry name" value="MesJ substrate recognition domain-like"/>
    <property type="match status" value="1"/>
</dbReference>
<protein>
    <recommendedName>
        <fullName evidence="8">tRNA(Ile)-lysidine synthase</fullName>
        <ecNumber evidence="8">6.3.4.19</ecNumber>
    </recommendedName>
    <alternativeName>
        <fullName evidence="8">tRNA(Ile)-2-lysyl-cytidine synthase</fullName>
    </alternativeName>
    <alternativeName>
        <fullName evidence="8">tRNA(Ile)-lysidine synthetase</fullName>
    </alternativeName>
</protein>
<sequence length="466" mass="54418">MINKVKETIFKEELIQLGDKIIVGISGGPDSVCLLHLLWYLQEEYKITVYGAHLNHNFRGIESQLDAHYVSKLCEEFNIICFIKSVDVAQVASIKGISFEEAGRLQRYQFFEEISEKVGANKIAVAHNLNDQAETILMRFLRGTGLEGLTAIPYNRGKIIRPLLNITRAEIEEYCSINNLSPRIDKTNLEPIYHRNKIRLELMPYLMENYNPNIIDTLARTSEILKKDNSYIEAKAREMYKEIKLRETENRIELSIVGINKLHESLKARVLRFATEDLVGKKDVLEYKHINSVLELLENGQTAKKRTLPMGIIVRISYERLIFSVISDFEYDKDFIYELQVNSLEYIEEIDQEIRISLVDKQEINDISRDKYIKCFDYDKVNNRLNIRNRRDGDRFWPLGLTGSKKLKDFFIDLKIDREERDLVPLLCDGDEIMWVVGYRMSEAYKVSSETTRVLMVEFCKEEPIK</sequence>
<keyword evidence="11" id="KW-1185">Reference proteome</keyword>
<dbReference type="Gene3D" id="3.50.40.10">
    <property type="entry name" value="Phenylalanyl-trna Synthetase, Chain B, domain 3"/>
    <property type="match status" value="1"/>
</dbReference>
<dbReference type="PANTHER" id="PTHR43033:SF1">
    <property type="entry name" value="TRNA(ILE)-LYSIDINE SYNTHASE-RELATED"/>
    <property type="match status" value="1"/>
</dbReference>
<keyword evidence="6 8" id="KW-0067">ATP-binding</keyword>
<evidence type="ECO:0000256" key="6">
    <source>
        <dbReference type="ARBA" id="ARBA00022840"/>
    </source>
</evidence>
<evidence type="ECO:0000313" key="11">
    <source>
        <dbReference type="Proteomes" id="UP000295504"/>
    </source>
</evidence>
<dbReference type="InterPro" id="IPR012796">
    <property type="entry name" value="Lysidine-tRNA-synth_C"/>
</dbReference>
<dbReference type="OrthoDB" id="9807403at2"/>
<dbReference type="NCBIfam" id="TIGR02432">
    <property type="entry name" value="lysidine_TilS_N"/>
    <property type="match status" value="1"/>
</dbReference>
<evidence type="ECO:0000256" key="3">
    <source>
        <dbReference type="ARBA" id="ARBA00022598"/>
    </source>
</evidence>
<feature type="binding site" evidence="8">
    <location>
        <begin position="26"/>
        <end position="31"/>
    </location>
    <ligand>
        <name>ATP</name>
        <dbReference type="ChEBI" id="CHEBI:30616"/>
    </ligand>
</feature>
<dbReference type="GO" id="GO:0032267">
    <property type="term" value="F:tRNA(Ile)-lysidine synthase activity"/>
    <property type="evidence" value="ECO:0007669"/>
    <property type="project" value="UniProtKB-EC"/>
</dbReference>
<dbReference type="Pfam" id="PF01171">
    <property type="entry name" value="ATP_bind_3"/>
    <property type="match status" value="1"/>
</dbReference>
<comment type="similarity">
    <text evidence="8">Belongs to the tRNA(Ile)-lysidine synthase family.</text>
</comment>
<dbReference type="HAMAP" id="MF_01161">
    <property type="entry name" value="tRNA_Ile_lys_synt"/>
    <property type="match status" value="1"/>
</dbReference>
<evidence type="ECO:0000256" key="4">
    <source>
        <dbReference type="ARBA" id="ARBA00022694"/>
    </source>
</evidence>
<dbReference type="CDD" id="cd01992">
    <property type="entry name" value="TilS_N"/>
    <property type="match status" value="1"/>
</dbReference>
<evidence type="ECO:0000256" key="1">
    <source>
        <dbReference type="ARBA" id="ARBA00004496"/>
    </source>
</evidence>
<dbReference type="RefSeq" id="WP_132849868.1">
    <property type="nucleotide sequence ID" value="NZ_CP058648.1"/>
</dbReference>
<dbReference type="SMART" id="SM00977">
    <property type="entry name" value="TilS_C"/>
    <property type="match status" value="1"/>
</dbReference>